<feature type="repeat" description="HEAT" evidence="2">
    <location>
        <begin position="1683"/>
        <end position="1710"/>
    </location>
</feature>
<evidence type="ECO:0000313" key="5">
    <source>
        <dbReference type="Proteomes" id="UP000007258"/>
    </source>
</evidence>
<proteinExistence type="predicted"/>
<feature type="compositionally biased region" description="Low complexity" evidence="3">
    <location>
        <begin position="322"/>
        <end position="338"/>
    </location>
</feature>
<name>A4H660_LEIBR</name>
<dbReference type="GeneID" id="5413334"/>
<dbReference type="PROSITE" id="PS50077">
    <property type="entry name" value="HEAT_REPEAT"/>
    <property type="match status" value="1"/>
</dbReference>
<dbReference type="GO" id="GO:0000159">
    <property type="term" value="C:protein phosphatase type 2A complex"/>
    <property type="evidence" value="ECO:0007669"/>
    <property type="project" value="TreeGrafter"/>
</dbReference>
<dbReference type="InParanoid" id="A4H660"/>
<evidence type="ECO:0000256" key="3">
    <source>
        <dbReference type="SAM" id="MobiDB-lite"/>
    </source>
</evidence>
<gene>
    <name evidence="4" type="ORF">LBRM_10_0820</name>
</gene>
<accession>A4H660</accession>
<dbReference type="VEuPathDB" id="TriTrypDB:LbrM.10.0820"/>
<dbReference type="Proteomes" id="UP000007258">
    <property type="component" value="Chromosome 10"/>
</dbReference>
<feature type="region of interest" description="Disordered" evidence="3">
    <location>
        <begin position="65"/>
        <end position="87"/>
    </location>
</feature>
<dbReference type="GO" id="GO:0019888">
    <property type="term" value="F:protein phosphatase regulator activity"/>
    <property type="evidence" value="ECO:0007669"/>
    <property type="project" value="TreeGrafter"/>
</dbReference>
<dbReference type="KEGG" id="lbz:LBRM_10_0820"/>
<dbReference type="InterPro" id="IPR011989">
    <property type="entry name" value="ARM-like"/>
</dbReference>
<dbReference type="Gene3D" id="1.25.10.10">
    <property type="entry name" value="Leucine-rich Repeat Variant"/>
    <property type="match status" value="1"/>
</dbReference>
<dbReference type="GO" id="GO:0005829">
    <property type="term" value="C:cytosol"/>
    <property type="evidence" value="ECO:0007669"/>
    <property type="project" value="TreeGrafter"/>
</dbReference>
<feature type="region of interest" description="Disordered" evidence="3">
    <location>
        <begin position="1611"/>
        <end position="1630"/>
    </location>
</feature>
<evidence type="ECO:0000256" key="2">
    <source>
        <dbReference type="PROSITE-ProRule" id="PRU00103"/>
    </source>
</evidence>
<dbReference type="SUPFAM" id="SSF48371">
    <property type="entry name" value="ARM repeat"/>
    <property type="match status" value="1"/>
</dbReference>
<dbReference type="InterPro" id="IPR051023">
    <property type="entry name" value="PP2A_Regulatory_Subunit_A"/>
</dbReference>
<feature type="region of interest" description="Disordered" evidence="3">
    <location>
        <begin position="1284"/>
        <end position="1331"/>
    </location>
</feature>
<dbReference type="PANTHER" id="PTHR10648">
    <property type="entry name" value="SERINE/THREONINE-PROTEIN PHOSPHATASE PP2A 65 KDA REGULATORY SUBUNIT"/>
    <property type="match status" value="1"/>
</dbReference>
<dbReference type="RefSeq" id="XP_001562850.2">
    <property type="nucleotide sequence ID" value="XM_001562800.2"/>
</dbReference>
<keyword evidence="1" id="KW-0677">Repeat</keyword>
<dbReference type="InterPro" id="IPR000357">
    <property type="entry name" value="HEAT"/>
</dbReference>
<evidence type="ECO:0000313" key="4">
    <source>
        <dbReference type="EMBL" id="CAM37283.2"/>
    </source>
</evidence>
<evidence type="ECO:0000256" key="1">
    <source>
        <dbReference type="ARBA" id="ARBA00022737"/>
    </source>
</evidence>
<dbReference type="Pfam" id="PF02985">
    <property type="entry name" value="HEAT"/>
    <property type="match status" value="1"/>
</dbReference>
<dbReference type="InterPro" id="IPR016024">
    <property type="entry name" value="ARM-type_fold"/>
</dbReference>
<dbReference type="GO" id="GO:0005634">
    <property type="term" value="C:nucleus"/>
    <property type="evidence" value="ECO:0007669"/>
    <property type="project" value="TreeGrafter"/>
</dbReference>
<reference evidence="4 5" key="2">
    <citation type="journal article" date="2011" name="Genome Res.">
        <title>Chromosome and gene copy number variation allow major structural change between species and strains of Leishmania.</title>
        <authorList>
            <person name="Rogers M.B."/>
            <person name="Hilley J.D."/>
            <person name="Dickens N.J."/>
            <person name="Wilkes J."/>
            <person name="Bates P.A."/>
            <person name="Depledge D.P."/>
            <person name="Harris D."/>
            <person name="Her Y."/>
            <person name="Herzyk P."/>
            <person name="Imamura H."/>
            <person name="Otto T.D."/>
            <person name="Sanders M."/>
            <person name="Seeger K."/>
            <person name="Dujardin J.C."/>
            <person name="Berriman M."/>
            <person name="Smith D.F."/>
            <person name="Hertz-Fowler C."/>
            <person name="Mottram J.C."/>
        </authorList>
    </citation>
    <scope>NUCLEOTIDE SEQUENCE [LARGE SCALE GENOMIC DNA]</scope>
    <source>
        <strain evidence="4 5">MHOM/BR/75/M2904</strain>
    </source>
</reference>
<organism evidence="4 5">
    <name type="scientific">Leishmania braziliensis</name>
    <dbReference type="NCBI Taxonomy" id="5660"/>
    <lineage>
        <taxon>Eukaryota</taxon>
        <taxon>Discoba</taxon>
        <taxon>Euglenozoa</taxon>
        <taxon>Kinetoplastea</taxon>
        <taxon>Metakinetoplastina</taxon>
        <taxon>Trypanosomatida</taxon>
        <taxon>Trypanosomatidae</taxon>
        <taxon>Leishmaniinae</taxon>
        <taxon>Leishmania</taxon>
        <taxon>Leishmania braziliensis species complex</taxon>
    </lineage>
</organism>
<dbReference type="InterPro" id="IPR021133">
    <property type="entry name" value="HEAT_type_2"/>
</dbReference>
<sequence length="1710" mass="182842">MHLIYAPHTHTHRIAITPTNTGAIVAPTMENRVVALSVLEDLIHWPLPDRSGYVALLHGPGEDDDSGATAGLVSAGDAEDLSREPRQRKQDRYRAVLLLPRLCHRLGSRWAETEIVPYLLRCVEEDDAQLALVVGMAVLGVTLPRRAPLGPPMATSSSAGSDIFEPFLSIEDVQPVCTLLAASSAEETRQFVAQVVLPHLFFGVALERDITLERWDLKYVPLSVLQADVTATATSIESDEAAEYFESEGNNPGGAAGAVDNNDVDDGVASTARLVAAVWKQLLQKHHLTMRARAAAARASSAAGAASFTANAGIRHGPKPKSTTTGSGNDSNTSSAADITDPPAPTEEDVLKRCCALAVEDESAQFLWSGGYTALTGPWCFDGSGRLASLCNGVRARGAAGVRDANAPCSSGNGVCFSSAMASFRCFRRHRRRLDNGQALRWVPPAACLPLSGADLDLYGAAYASDTDSGGSDDFFSVNVRARMLVAGLVEWMDMLPTPTAATTATVSSGDVGTTTSPRLHADGSLSLFDYLRCDGRRDVLRNRWRSLLKLLQSFLESPYPGPVAAAVETISGLLHAIQAALWEAEQHHQQQQRAKSSSTGGTDSRATPLRCKATSIDAGAEADTWSGIRVPAEPLLTTAELQTFMYRMTRRHVAYCVAAAVSARTVAMPPSPTAASMRVLADSVNRLMRSALVTAQGLLADLLLRHHVLMKLDVYSATGSTTTAATRHHRSELDGGCMMLQVGVGPSESRVASFSAWDVSFACAGTTAGAATAAIANMPDDVTFLMTPTPAADGTTEKDSPKWRPGTLNAVSIFRLHRLVRRALLRALPLCIDFLGIFHSCAAARALSNTSHSSTAASATSVFSLAAVCPMLLQMLVPSSALPPLLNVLRVTIELQQQAEKDHASAEKYRGEAAVLTPSARHADPTDPTMTAPTLWAAMTAAGCMLELDTTAPEAPTMVEENPASIDFALLEAALDAVQRLMAEAAVQLSAAPQAGSLRGSTYVNVANAPPSHTLDAVCAQLFILFAACLRWVPRYTNWKARWLIAQRLPRLTSSLCLFLARMSELAEETDNLIFPGPTAHQLRAQTWLLHTVRLLTSLWRCAAPFGASPLNDLIDDEEVEVRCLAARCAVRCFGSATEAVLRLSSSAGTGGEKARAKAWAPSQQSLLLPLLREPLLQLLDAITQCVLVAVSDDDTRVRCRSAEALAGLSRTLSLLVVADPSLPAGSAPVATTRDEVETSVWAPYLHSNTDALLRLMTDDKPTVQLALVSQLTDLLLMRMRQPPHQKRQGECRNGQARGRLVDGKSDASSTSSLHRDVEESSEGDAGVPHHSADEVQYDALLQCLQQLAQHELWRLREQYAVLLAHLCGCLLLAAAATPVPASNGKHQTAERISSMDFSLGNAGRVSGEGSTNETTRGSLSDAAVIALQGGADAALWVHTHPLYQFARTELLALLVAVLFDKVKAVRDAALDAVERMCLQLAVASARGAARQGNAERQLGVGYGTGDANTPANAASLNVNTLVDDVLWPRIRAYAPAWETYLSRSALLRIALRLRVDKTSAFIPLLDQLARDPVLNVRLVVAKTILEVLFLSSSAVHAISTPTALLDAKDDEEASFSTSTPASVPSHKPELPSGAMAYSILMNKPVRPLLAGRRSGYGPAGAIADFVLPPLQFDEEERTGVILQILRQLLKDPSSDVRDEAAKALKVCF</sequence>
<dbReference type="PANTHER" id="PTHR10648:SF4">
    <property type="entry name" value="PROTEIN PHOSPHATASE 2 (FORMERLY 2A), REGULATORY SUBUNIT A, BETA ISOFORM-RELATED"/>
    <property type="match status" value="1"/>
</dbReference>
<reference evidence="4 5" key="1">
    <citation type="journal article" date="2007" name="Nat. Genet.">
        <title>Comparative genomic analysis of three Leishmania species that cause diverse human disease.</title>
        <authorList>
            <person name="Peacock C.S."/>
            <person name="Seeger K."/>
            <person name="Harris D."/>
            <person name="Murphy L."/>
            <person name="Ruiz J.C."/>
            <person name="Quail M.A."/>
            <person name="Peters N."/>
            <person name="Adlem E."/>
            <person name="Tivey A."/>
            <person name="Aslett M."/>
            <person name="Kerhornou A."/>
            <person name="Ivens A."/>
            <person name="Fraser A."/>
            <person name="Rajandream M.A."/>
            <person name="Carver T."/>
            <person name="Norbertczak H."/>
            <person name="Chillingworth T."/>
            <person name="Hance Z."/>
            <person name="Jagels K."/>
            <person name="Moule S."/>
            <person name="Ormond D."/>
            <person name="Rutter S."/>
            <person name="Squares R."/>
            <person name="Whitehead S."/>
            <person name="Rabbinowitsch E."/>
            <person name="Arrowsmith C."/>
            <person name="White B."/>
            <person name="Thurston S."/>
            <person name="Bringaud F."/>
            <person name="Baldauf S.L."/>
            <person name="Faulconbridge A."/>
            <person name="Jeffares D."/>
            <person name="Depledge D.P."/>
            <person name="Oyola S.O."/>
            <person name="Hilley J.D."/>
            <person name="Brito L.O."/>
            <person name="Tosi L.R."/>
            <person name="Barrell B."/>
            <person name="Cruz A.K."/>
            <person name="Mottram J.C."/>
            <person name="Smith D.F."/>
            <person name="Berriman M."/>
        </authorList>
    </citation>
    <scope>NUCLEOTIDE SEQUENCE [LARGE SCALE GENOMIC DNA]</scope>
    <source>
        <strain evidence="4 5">MHOM/BR/75/M2904</strain>
    </source>
</reference>
<feature type="compositionally biased region" description="Polar residues" evidence="3">
    <location>
        <begin position="594"/>
        <end position="606"/>
    </location>
</feature>
<protein>
    <submittedName>
        <fullName evidence="4">Uncharacterized protein</fullName>
    </submittedName>
</protein>
<dbReference type="EMBL" id="FR798984">
    <property type="protein sequence ID" value="CAM37283.2"/>
    <property type="molecule type" value="Genomic_DNA"/>
</dbReference>
<feature type="region of interest" description="Disordered" evidence="3">
    <location>
        <begin position="586"/>
        <end position="609"/>
    </location>
</feature>
<feature type="region of interest" description="Disordered" evidence="3">
    <location>
        <begin position="310"/>
        <end position="346"/>
    </location>
</feature>
<keyword evidence="5" id="KW-1185">Reference proteome</keyword>